<evidence type="ECO:0000259" key="7">
    <source>
        <dbReference type="Pfam" id="PF08281"/>
    </source>
</evidence>
<keyword evidence="3" id="KW-0731">Sigma factor</keyword>
<dbReference type="Pfam" id="PF08281">
    <property type="entry name" value="Sigma70_r4_2"/>
    <property type="match status" value="1"/>
</dbReference>
<dbReference type="CDD" id="cd06171">
    <property type="entry name" value="Sigma70_r4"/>
    <property type="match status" value="1"/>
</dbReference>
<evidence type="ECO:0000256" key="2">
    <source>
        <dbReference type="ARBA" id="ARBA00023015"/>
    </source>
</evidence>
<keyword evidence="9" id="KW-1185">Reference proteome</keyword>
<reference evidence="9" key="1">
    <citation type="journal article" date="2019" name="Int. J. Syst. Evol. Microbiol.">
        <title>The Global Catalogue of Microorganisms (GCM) 10K type strain sequencing project: providing services to taxonomists for standard genome sequencing and annotation.</title>
        <authorList>
            <consortium name="The Broad Institute Genomics Platform"/>
            <consortium name="The Broad Institute Genome Sequencing Center for Infectious Disease"/>
            <person name="Wu L."/>
            <person name="Ma J."/>
        </authorList>
    </citation>
    <scope>NUCLEOTIDE SEQUENCE [LARGE SCALE GENOMIC DNA]</scope>
    <source>
        <strain evidence="9">CGMCC 1.10759</strain>
    </source>
</reference>
<gene>
    <name evidence="8" type="ORF">ACFPN2_02235</name>
</gene>
<keyword evidence="4" id="KW-0804">Transcription</keyword>
<dbReference type="Pfam" id="PF04542">
    <property type="entry name" value="Sigma70_r2"/>
    <property type="match status" value="1"/>
</dbReference>
<evidence type="ECO:0000313" key="8">
    <source>
        <dbReference type="EMBL" id="MFC4307888.1"/>
    </source>
</evidence>
<comment type="similarity">
    <text evidence="1">Belongs to the sigma-70 factor family. ECF subfamily.</text>
</comment>
<evidence type="ECO:0000256" key="4">
    <source>
        <dbReference type="ARBA" id="ARBA00023163"/>
    </source>
</evidence>
<feature type="domain" description="RNA polymerase sigma factor 70 region 4 type 2" evidence="7">
    <location>
        <begin position="137"/>
        <end position="185"/>
    </location>
</feature>
<comment type="caution">
    <text evidence="8">The sequence shown here is derived from an EMBL/GenBank/DDBJ whole genome shotgun (WGS) entry which is preliminary data.</text>
</comment>
<dbReference type="Gene3D" id="1.10.1740.10">
    <property type="match status" value="1"/>
</dbReference>
<proteinExistence type="inferred from homology"/>
<feature type="domain" description="RNA polymerase sigma-70 region 2" evidence="6">
    <location>
        <begin position="47"/>
        <end position="103"/>
    </location>
</feature>
<dbReference type="Proteomes" id="UP001595904">
    <property type="component" value="Unassembled WGS sequence"/>
</dbReference>
<dbReference type="PANTHER" id="PTHR43133">
    <property type="entry name" value="RNA POLYMERASE ECF-TYPE SIGMA FACTO"/>
    <property type="match status" value="1"/>
</dbReference>
<dbReference type="NCBIfam" id="TIGR02937">
    <property type="entry name" value="sigma70-ECF"/>
    <property type="match status" value="1"/>
</dbReference>
<evidence type="ECO:0000256" key="3">
    <source>
        <dbReference type="ARBA" id="ARBA00023082"/>
    </source>
</evidence>
<dbReference type="InterPro" id="IPR013249">
    <property type="entry name" value="RNA_pol_sigma70_r4_t2"/>
</dbReference>
<dbReference type="RefSeq" id="WP_380594538.1">
    <property type="nucleotide sequence ID" value="NZ_JBHSDU010000001.1"/>
</dbReference>
<sequence length="196" mass="21672">MPKRASCADGSALSYSTTQGDRPHPTDQVGTNKMAELPNTRSGWLDLLRAVKRAVGGADSAEDLLHSAFVRLSEYSARDTVDNPSGFLVRTAANLAIDERRRVQVRRESPIDIGEMFNLADGQPLHPEVLAARERLEKVMAALDSLGPRTREIFLLHRLDGLKYREIAARLDITVSAVEKHIAKASLFLVNWVEGE</sequence>
<keyword evidence="2" id="KW-0805">Transcription regulation</keyword>
<protein>
    <submittedName>
        <fullName evidence="8">RNA polymerase sigma factor</fullName>
    </submittedName>
</protein>
<dbReference type="EMBL" id="JBHSDU010000001">
    <property type="protein sequence ID" value="MFC4307888.1"/>
    <property type="molecule type" value="Genomic_DNA"/>
</dbReference>
<dbReference type="InterPro" id="IPR014284">
    <property type="entry name" value="RNA_pol_sigma-70_dom"/>
</dbReference>
<dbReference type="InterPro" id="IPR007627">
    <property type="entry name" value="RNA_pol_sigma70_r2"/>
</dbReference>
<name>A0ABV8SJY7_9GAMM</name>
<dbReference type="Gene3D" id="1.10.10.10">
    <property type="entry name" value="Winged helix-like DNA-binding domain superfamily/Winged helix DNA-binding domain"/>
    <property type="match status" value="1"/>
</dbReference>
<evidence type="ECO:0000313" key="9">
    <source>
        <dbReference type="Proteomes" id="UP001595904"/>
    </source>
</evidence>
<evidence type="ECO:0000256" key="5">
    <source>
        <dbReference type="SAM" id="MobiDB-lite"/>
    </source>
</evidence>
<dbReference type="InterPro" id="IPR039425">
    <property type="entry name" value="RNA_pol_sigma-70-like"/>
</dbReference>
<organism evidence="8 9">
    <name type="scientific">Steroidobacter flavus</name>
    <dbReference type="NCBI Taxonomy" id="1842136"/>
    <lineage>
        <taxon>Bacteria</taxon>
        <taxon>Pseudomonadati</taxon>
        <taxon>Pseudomonadota</taxon>
        <taxon>Gammaproteobacteria</taxon>
        <taxon>Steroidobacterales</taxon>
        <taxon>Steroidobacteraceae</taxon>
        <taxon>Steroidobacter</taxon>
    </lineage>
</organism>
<dbReference type="InterPro" id="IPR036388">
    <property type="entry name" value="WH-like_DNA-bd_sf"/>
</dbReference>
<accession>A0ABV8SJY7</accession>
<dbReference type="InterPro" id="IPR013324">
    <property type="entry name" value="RNA_pol_sigma_r3/r4-like"/>
</dbReference>
<dbReference type="PANTHER" id="PTHR43133:SF63">
    <property type="entry name" value="RNA POLYMERASE SIGMA FACTOR FECI-RELATED"/>
    <property type="match status" value="1"/>
</dbReference>
<dbReference type="SUPFAM" id="SSF88659">
    <property type="entry name" value="Sigma3 and sigma4 domains of RNA polymerase sigma factors"/>
    <property type="match status" value="1"/>
</dbReference>
<dbReference type="InterPro" id="IPR013325">
    <property type="entry name" value="RNA_pol_sigma_r2"/>
</dbReference>
<dbReference type="SUPFAM" id="SSF88946">
    <property type="entry name" value="Sigma2 domain of RNA polymerase sigma factors"/>
    <property type="match status" value="1"/>
</dbReference>
<evidence type="ECO:0000259" key="6">
    <source>
        <dbReference type="Pfam" id="PF04542"/>
    </source>
</evidence>
<feature type="region of interest" description="Disordered" evidence="5">
    <location>
        <begin position="1"/>
        <end position="35"/>
    </location>
</feature>
<evidence type="ECO:0000256" key="1">
    <source>
        <dbReference type="ARBA" id="ARBA00010641"/>
    </source>
</evidence>